<evidence type="ECO:0000256" key="4">
    <source>
        <dbReference type="ARBA" id="ARBA00023163"/>
    </source>
</evidence>
<dbReference type="PROSITE" id="PS00350">
    <property type="entry name" value="MADS_BOX_1"/>
    <property type="match status" value="1"/>
</dbReference>
<evidence type="ECO:0000256" key="6">
    <source>
        <dbReference type="SAM" id="MobiDB-lite"/>
    </source>
</evidence>
<keyword evidence="5" id="KW-0539">Nucleus</keyword>
<feature type="region of interest" description="Disordered" evidence="6">
    <location>
        <begin position="133"/>
        <end position="152"/>
    </location>
</feature>
<keyword evidence="2" id="KW-0805">Transcription regulation</keyword>
<dbReference type="GO" id="GO:0045944">
    <property type="term" value="P:positive regulation of transcription by RNA polymerase II"/>
    <property type="evidence" value="ECO:0007669"/>
    <property type="project" value="InterPro"/>
</dbReference>
<dbReference type="InterPro" id="IPR036879">
    <property type="entry name" value="TF_MADSbox_sf"/>
</dbReference>
<feature type="compositionally biased region" description="Polar residues" evidence="6">
    <location>
        <begin position="142"/>
        <end position="152"/>
    </location>
</feature>
<sequence>MGRRKTEMKRIENAARRKVTFSKRRSSLLKKAYELSVLCDVEVGLIVFSSLGKLYEFSSSSIQSTVARYTERSRGDTSDSIMEQIQQRKMEADYLSSFSKTMEQLETSKKQLLGVELESCSFNELHGLEASASKEVPPCPSHQATKTHSNYNEVETELRIGFPDRGAMASSPSTKKG</sequence>
<dbReference type="SUPFAM" id="SSF55455">
    <property type="entry name" value="SRF-like"/>
    <property type="match status" value="1"/>
</dbReference>
<proteinExistence type="predicted"/>
<dbReference type="EMBL" id="JACMSC010000018">
    <property type="protein sequence ID" value="KAG6476350.1"/>
    <property type="molecule type" value="Genomic_DNA"/>
</dbReference>
<dbReference type="AlphaFoldDB" id="A0A8J5EXK5"/>
<comment type="subcellular location">
    <subcellularLocation>
        <location evidence="1">Nucleus</location>
    </subcellularLocation>
</comment>
<evidence type="ECO:0000259" key="7">
    <source>
        <dbReference type="PROSITE" id="PS50066"/>
    </source>
</evidence>
<evidence type="ECO:0000313" key="9">
    <source>
        <dbReference type="Proteomes" id="UP000734854"/>
    </source>
</evidence>
<keyword evidence="9" id="KW-1185">Reference proteome</keyword>
<evidence type="ECO:0000256" key="1">
    <source>
        <dbReference type="ARBA" id="ARBA00004123"/>
    </source>
</evidence>
<dbReference type="GO" id="GO:0000977">
    <property type="term" value="F:RNA polymerase II transcription regulatory region sequence-specific DNA binding"/>
    <property type="evidence" value="ECO:0007669"/>
    <property type="project" value="InterPro"/>
</dbReference>
<keyword evidence="4" id="KW-0804">Transcription</keyword>
<accession>A0A8J5EXK5</accession>
<evidence type="ECO:0000313" key="8">
    <source>
        <dbReference type="EMBL" id="KAG6476350.1"/>
    </source>
</evidence>
<dbReference type="InterPro" id="IPR033896">
    <property type="entry name" value="MEF2-like_N"/>
</dbReference>
<gene>
    <name evidence="8" type="ORF">ZIOFF_065590</name>
</gene>
<keyword evidence="3" id="KW-0238">DNA-binding</keyword>
<dbReference type="InterPro" id="IPR050142">
    <property type="entry name" value="MADS-box/MEF2_TF"/>
</dbReference>
<protein>
    <recommendedName>
        <fullName evidence="7">MADS-box domain-containing protein</fullName>
    </recommendedName>
</protein>
<dbReference type="GO" id="GO:0005634">
    <property type="term" value="C:nucleus"/>
    <property type="evidence" value="ECO:0007669"/>
    <property type="project" value="UniProtKB-SubCell"/>
</dbReference>
<dbReference type="Proteomes" id="UP000734854">
    <property type="component" value="Unassembled WGS sequence"/>
</dbReference>
<name>A0A8J5EXK5_ZINOF</name>
<evidence type="ECO:0000256" key="2">
    <source>
        <dbReference type="ARBA" id="ARBA00023015"/>
    </source>
</evidence>
<feature type="domain" description="MADS-box" evidence="7">
    <location>
        <begin position="1"/>
        <end position="61"/>
    </location>
</feature>
<evidence type="ECO:0000256" key="3">
    <source>
        <dbReference type="ARBA" id="ARBA00023125"/>
    </source>
</evidence>
<dbReference type="Pfam" id="PF00319">
    <property type="entry name" value="SRF-TF"/>
    <property type="match status" value="1"/>
</dbReference>
<dbReference type="PANTHER" id="PTHR48019">
    <property type="entry name" value="SERUM RESPONSE FACTOR HOMOLOG"/>
    <property type="match status" value="1"/>
</dbReference>
<dbReference type="SMART" id="SM00432">
    <property type="entry name" value="MADS"/>
    <property type="match status" value="1"/>
</dbReference>
<comment type="caution">
    <text evidence="8">The sequence shown here is derived from an EMBL/GenBank/DDBJ whole genome shotgun (WGS) entry which is preliminary data.</text>
</comment>
<evidence type="ECO:0000256" key="5">
    <source>
        <dbReference type="ARBA" id="ARBA00023242"/>
    </source>
</evidence>
<dbReference type="Gene3D" id="3.40.1810.10">
    <property type="entry name" value="Transcription factor, MADS-box"/>
    <property type="match status" value="1"/>
</dbReference>
<dbReference type="PROSITE" id="PS50066">
    <property type="entry name" value="MADS_BOX_2"/>
    <property type="match status" value="1"/>
</dbReference>
<organism evidence="8 9">
    <name type="scientific">Zingiber officinale</name>
    <name type="common">Ginger</name>
    <name type="synonym">Amomum zingiber</name>
    <dbReference type="NCBI Taxonomy" id="94328"/>
    <lineage>
        <taxon>Eukaryota</taxon>
        <taxon>Viridiplantae</taxon>
        <taxon>Streptophyta</taxon>
        <taxon>Embryophyta</taxon>
        <taxon>Tracheophyta</taxon>
        <taxon>Spermatophyta</taxon>
        <taxon>Magnoliopsida</taxon>
        <taxon>Liliopsida</taxon>
        <taxon>Zingiberales</taxon>
        <taxon>Zingiberaceae</taxon>
        <taxon>Zingiber</taxon>
    </lineage>
</organism>
<dbReference type="InterPro" id="IPR002100">
    <property type="entry name" value="TF_MADSbox"/>
</dbReference>
<dbReference type="PRINTS" id="PR00404">
    <property type="entry name" value="MADSDOMAIN"/>
</dbReference>
<dbReference type="GO" id="GO:0046983">
    <property type="term" value="F:protein dimerization activity"/>
    <property type="evidence" value="ECO:0007669"/>
    <property type="project" value="InterPro"/>
</dbReference>
<dbReference type="CDD" id="cd00265">
    <property type="entry name" value="MADS_MEF2_like"/>
    <property type="match status" value="1"/>
</dbReference>
<reference evidence="8 9" key="1">
    <citation type="submission" date="2020-08" db="EMBL/GenBank/DDBJ databases">
        <title>Plant Genome Project.</title>
        <authorList>
            <person name="Zhang R.-G."/>
        </authorList>
    </citation>
    <scope>NUCLEOTIDE SEQUENCE [LARGE SCALE GENOMIC DNA]</scope>
    <source>
        <tissue evidence="8">Rhizome</tissue>
    </source>
</reference>